<feature type="domain" description="DUF2383" evidence="1">
    <location>
        <begin position="16"/>
        <end position="116"/>
    </location>
</feature>
<dbReference type="EMBL" id="JAAAMJ010000001">
    <property type="protein sequence ID" value="NDV85470.1"/>
    <property type="molecule type" value="Genomic_DNA"/>
</dbReference>
<dbReference type="InterPro" id="IPR012347">
    <property type="entry name" value="Ferritin-like"/>
</dbReference>
<evidence type="ECO:0000313" key="2">
    <source>
        <dbReference type="EMBL" id="NDV85470.1"/>
    </source>
</evidence>
<sequence>MVTTVGTENTFEKLVQNLLILEHDAIAAYESTIEKLDDPASKAKIAEFKADHESHVMELTRLAGAIGTAAPQEGDAKQYLTTGKIALASLVGDKTILKAMSTNEIETKMAYDHAAKNDAATPEARTFFQKAYADESRHKEWMDAAAAS</sequence>
<protein>
    <submittedName>
        <fullName evidence="2">DUF2383 domain-containing protein</fullName>
    </submittedName>
</protein>
<dbReference type="RefSeq" id="WP_163042197.1">
    <property type="nucleotide sequence ID" value="NZ_JAAAMJ010000001.1"/>
</dbReference>
<evidence type="ECO:0000313" key="3">
    <source>
        <dbReference type="Proteomes" id="UP000476332"/>
    </source>
</evidence>
<organism evidence="2 3">
    <name type="scientific">Aurantimonas aggregata</name>
    <dbReference type="NCBI Taxonomy" id="2047720"/>
    <lineage>
        <taxon>Bacteria</taxon>
        <taxon>Pseudomonadati</taxon>
        <taxon>Pseudomonadota</taxon>
        <taxon>Alphaproteobacteria</taxon>
        <taxon>Hyphomicrobiales</taxon>
        <taxon>Aurantimonadaceae</taxon>
        <taxon>Aurantimonas</taxon>
    </lineage>
</organism>
<dbReference type="InterPro" id="IPR009078">
    <property type="entry name" value="Ferritin-like_SF"/>
</dbReference>
<keyword evidence="3" id="KW-1185">Reference proteome</keyword>
<gene>
    <name evidence="2" type="ORF">GTW51_02020</name>
</gene>
<dbReference type="Proteomes" id="UP000476332">
    <property type="component" value="Unassembled WGS sequence"/>
</dbReference>
<dbReference type="Pfam" id="PF09537">
    <property type="entry name" value="DUF2383"/>
    <property type="match status" value="1"/>
</dbReference>
<dbReference type="InterPro" id="IPR019052">
    <property type="entry name" value="DUF2383"/>
</dbReference>
<dbReference type="CDD" id="cd00657">
    <property type="entry name" value="Ferritin_like"/>
    <property type="match status" value="1"/>
</dbReference>
<evidence type="ECO:0000259" key="1">
    <source>
        <dbReference type="Pfam" id="PF09537"/>
    </source>
</evidence>
<name>A0A6L9MCP5_9HYPH</name>
<proteinExistence type="predicted"/>
<dbReference type="SUPFAM" id="SSF47240">
    <property type="entry name" value="Ferritin-like"/>
    <property type="match status" value="1"/>
</dbReference>
<reference evidence="2 3" key="1">
    <citation type="submission" date="2020-01" db="EMBL/GenBank/DDBJ databases">
        <title>Genomes of bacteria type strains.</title>
        <authorList>
            <person name="Chen J."/>
            <person name="Zhu S."/>
            <person name="Chen J."/>
        </authorList>
    </citation>
    <scope>NUCLEOTIDE SEQUENCE [LARGE SCALE GENOMIC DNA]</scope>
    <source>
        <strain evidence="2 3">KCTC 52919</strain>
    </source>
</reference>
<dbReference type="AlphaFoldDB" id="A0A6L9MCP5"/>
<comment type="caution">
    <text evidence="2">The sequence shown here is derived from an EMBL/GenBank/DDBJ whole genome shotgun (WGS) entry which is preliminary data.</text>
</comment>
<accession>A0A6L9MCP5</accession>
<dbReference type="Gene3D" id="1.20.1260.10">
    <property type="match status" value="1"/>
</dbReference>